<dbReference type="SMART" id="SM00242">
    <property type="entry name" value="MYSc"/>
    <property type="match status" value="1"/>
</dbReference>
<evidence type="ECO:0000313" key="14">
    <source>
        <dbReference type="RefSeq" id="XP_022345661.1"/>
    </source>
</evidence>
<feature type="domain" description="TH1" evidence="10">
    <location>
        <begin position="844"/>
        <end position="1036"/>
    </location>
</feature>
<keyword evidence="4 8" id="KW-0067">ATP-binding</keyword>
<feature type="region of interest" description="Actin-binding" evidence="8">
    <location>
        <begin position="567"/>
        <end position="589"/>
    </location>
</feature>
<dbReference type="Gene3D" id="6.20.240.20">
    <property type="match status" value="1"/>
</dbReference>
<dbReference type="InterPro" id="IPR010926">
    <property type="entry name" value="Myosin_TH1"/>
</dbReference>
<dbReference type="SUPFAM" id="SSF52540">
    <property type="entry name" value="P-loop containing nucleoside triphosphate hydrolases"/>
    <property type="match status" value="1"/>
</dbReference>
<dbReference type="RefSeq" id="XP_022345661.1">
    <property type="nucleotide sequence ID" value="XM_022489953.1"/>
</dbReference>
<sequence>MENELHKRDHTGVQDFVLLEDFTNPEAFVDNLRKRFTAKLIYTYIGPVLVSVNPYQNFDIYNEEYVQIYRNVNFYELPPHIFAIADAAYRSMRGENRNQCVLISGESGSGKTEASKKILQFIAASSHHMNDVEQVKDRLLQSNPLLEAFGNAKTNRNDNSSRFGKYMDIQFDFKGIPVGGHILNYLLEKSRVVHHSDGERNFHIFYQLIAGGTPLLLSKLKLTKDAENYHYLTQGKSVRVDALNDHKDFNHVKHALDVCDFNAKEQEALFAIVASVLHLGNVQFEESDDGPANIADFTPVEHISQLLGCPEGILQSALQNKTIEAKGEKLKSPLNKDQALYARDALAKGVYDRLFTWIVKKINDSLNSRKRMKCGLMGLLDIYGFEIFGVNSFEQFCINYCNEKLQQLFIELTLKSEQEEYQREGIAWEPVEYFNNKIICDLVEAKPVGIIAIMDEECLRPGEPTDSTFLEKLNHNLGQHPHYISHSTDAAARKSIGRDEFRLLHFAGEVTYSIQGFLDKNNDLLFRDLKEAMSKTSNTITSQCFPVAELQNKKRPNTASTQFKTSLAQLMEILMSKEPSYVRCIKPNDYKRADQFDDRIVHHQVKYLGLMENLRVRRAGFAYRRPYEIFLNRYKSLCPDTWPHYRGSAKEGVEALVNHLQYSNDDYRLGKTKLFIRFPRVLFATEDAFQLRKHDLATIVQSRYRGFAQKKKFRTMKLAAIMLQSHWRRVAAQRLLKRRKLAAERIRGFIKGFIHRLEPECNDNKHFIQYTKYNYLIKLREQLPRNVLDKKWPSAPQLLKKTSQLLKDLCMRNHTLRYVKSITPGRKAQLEQKVVAESLFKGKKENYAGSVKEMFVDSRLESSHQNMVWSTFDTKVKQADEKVQYSAPVTKFDRHGYKSRKRVMVLTDKHLYLLDEKSYLLKDKVPYQQMTGVLTSSLSDGLFVITINMDENGSKEALNENLDSKGDLILHSDRVIEVVTKTIIHGKKSEAFRVISEASITHGISGGKKGCIEFTRGPTSAVKKAKNGNLCVIVAQ</sequence>
<feature type="binding site" evidence="8">
    <location>
        <begin position="105"/>
        <end position="112"/>
    </location>
    <ligand>
        <name>ATP</name>
        <dbReference type="ChEBI" id="CHEBI:30616"/>
    </ligand>
</feature>
<dbReference type="PROSITE" id="PS51757">
    <property type="entry name" value="TH1"/>
    <property type="match status" value="1"/>
</dbReference>
<dbReference type="FunFam" id="1.10.10.820:FF:000001">
    <property type="entry name" value="Myosin heavy chain"/>
    <property type="match status" value="1"/>
</dbReference>
<reference evidence="12 13" key="1">
    <citation type="submission" date="2025-04" db="UniProtKB">
        <authorList>
            <consortium name="RefSeq"/>
        </authorList>
    </citation>
    <scope>IDENTIFICATION</scope>
    <source>
        <tissue evidence="12 13">Whole sample</tissue>
    </source>
</reference>
<dbReference type="Gene3D" id="2.30.29.30">
    <property type="entry name" value="Pleckstrin-homology domain (PH domain)/Phosphotyrosine-binding domain (PTB)"/>
    <property type="match status" value="1"/>
</dbReference>
<dbReference type="SMART" id="SM00015">
    <property type="entry name" value="IQ"/>
    <property type="match status" value="2"/>
</dbReference>
<keyword evidence="7 8" id="KW-0009">Actin-binding</keyword>
<dbReference type="InterPro" id="IPR027417">
    <property type="entry name" value="P-loop_NTPase"/>
</dbReference>
<dbReference type="CDD" id="cd01378">
    <property type="entry name" value="MYSc_Myo1"/>
    <property type="match status" value="1"/>
</dbReference>
<dbReference type="GeneID" id="111138125"/>
<evidence type="ECO:0000256" key="5">
    <source>
        <dbReference type="ARBA" id="ARBA00023123"/>
    </source>
</evidence>
<evidence type="ECO:0000313" key="16">
    <source>
        <dbReference type="RefSeq" id="XP_022345664.1"/>
    </source>
</evidence>
<dbReference type="InterPro" id="IPR001609">
    <property type="entry name" value="Myosin_head_motor_dom-like"/>
</dbReference>
<dbReference type="Gene3D" id="1.20.120.720">
    <property type="entry name" value="Myosin VI head, motor domain, U50 subdomain"/>
    <property type="match status" value="1"/>
</dbReference>
<dbReference type="GO" id="GO:0005902">
    <property type="term" value="C:microvillus"/>
    <property type="evidence" value="ECO:0007669"/>
    <property type="project" value="TreeGrafter"/>
</dbReference>
<dbReference type="GO" id="GO:0030048">
    <property type="term" value="P:actin filament-based movement"/>
    <property type="evidence" value="ECO:0007669"/>
    <property type="project" value="TreeGrafter"/>
</dbReference>
<dbReference type="PROSITE" id="PS51456">
    <property type="entry name" value="MYOSIN_MOTOR"/>
    <property type="match status" value="1"/>
</dbReference>
<evidence type="ECO:0000313" key="18">
    <source>
        <dbReference type="RefSeq" id="XP_022345666.1"/>
    </source>
</evidence>
<evidence type="ECO:0000313" key="11">
    <source>
        <dbReference type="Proteomes" id="UP000694844"/>
    </source>
</evidence>
<dbReference type="FunFam" id="3.40.850.10:FF:000101">
    <property type="entry name" value="Slow myosin heavy chain 2"/>
    <property type="match status" value="1"/>
</dbReference>
<dbReference type="RefSeq" id="XP_022345659.1">
    <property type="nucleotide sequence ID" value="XM_022489951.1"/>
</dbReference>
<dbReference type="RefSeq" id="XP_022345666.1">
    <property type="nucleotide sequence ID" value="XM_022489958.1"/>
</dbReference>
<dbReference type="GO" id="GO:0005886">
    <property type="term" value="C:plasma membrane"/>
    <property type="evidence" value="ECO:0007669"/>
    <property type="project" value="TreeGrafter"/>
</dbReference>
<dbReference type="InterPro" id="IPR000048">
    <property type="entry name" value="IQ_motif_EF-hand-BS"/>
</dbReference>
<evidence type="ECO:0000313" key="12">
    <source>
        <dbReference type="RefSeq" id="XP_022345659.1"/>
    </source>
</evidence>
<organism evidence="11 12">
    <name type="scientific">Crassostrea virginica</name>
    <name type="common">Eastern oyster</name>
    <dbReference type="NCBI Taxonomy" id="6565"/>
    <lineage>
        <taxon>Eukaryota</taxon>
        <taxon>Metazoa</taxon>
        <taxon>Spiralia</taxon>
        <taxon>Lophotrochozoa</taxon>
        <taxon>Mollusca</taxon>
        <taxon>Bivalvia</taxon>
        <taxon>Autobranchia</taxon>
        <taxon>Pteriomorphia</taxon>
        <taxon>Ostreida</taxon>
        <taxon>Ostreoidea</taxon>
        <taxon>Ostreidae</taxon>
        <taxon>Crassostrea</taxon>
    </lineage>
</organism>
<dbReference type="Gene3D" id="1.10.10.820">
    <property type="match status" value="1"/>
</dbReference>
<evidence type="ECO:0000313" key="13">
    <source>
        <dbReference type="RefSeq" id="XP_022345660.1"/>
    </source>
</evidence>
<dbReference type="OrthoDB" id="6108017at2759"/>
<name>A0A8B8F072_CRAVI</name>
<keyword evidence="11" id="KW-1185">Reference proteome</keyword>
<dbReference type="GO" id="GO:0006897">
    <property type="term" value="P:endocytosis"/>
    <property type="evidence" value="ECO:0007669"/>
    <property type="project" value="TreeGrafter"/>
</dbReference>
<evidence type="ECO:0000256" key="4">
    <source>
        <dbReference type="ARBA" id="ARBA00022840"/>
    </source>
</evidence>
<dbReference type="RefSeq" id="XP_022345660.1">
    <property type="nucleotide sequence ID" value="XM_022489952.1"/>
</dbReference>
<dbReference type="InterPro" id="IPR036072">
    <property type="entry name" value="MYSc_Myo1"/>
</dbReference>
<keyword evidence="2" id="KW-0677">Repeat</keyword>
<dbReference type="Gene3D" id="1.20.58.530">
    <property type="match status" value="1"/>
</dbReference>
<evidence type="ECO:0000256" key="7">
    <source>
        <dbReference type="ARBA" id="ARBA00023203"/>
    </source>
</evidence>
<evidence type="ECO:0000313" key="17">
    <source>
        <dbReference type="RefSeq" id="XP_022345665.1"/>
    </source>
</evidence>
<dbReference type="Pfam" id="PF00063">
    <property type="entry name" value="Myosin_head"/>
    <property type="match status" value="1"/>
</dbReference>
<dbReference type="GO" id="GO:0005524">
    <property type="term" value="F:ATP binding"/>
    <property type="evidence" value="ECO:0007669"/>
    <property type="project" value="UniProtKB-UniRule"/>
</dbReference>
<dbReference type="InterPro" id="IPR036961">
    <property type="entry name" value="Kinesin_motor_dom_sf"/>
</dbReference>
<dbReference type="Gene3D" id="1.20.5.190">
    <property type="match status" value="1"/>
</dbReference>
<dbReference type="PANTHER" id="PTHR13140">
    <property type="entry name" value="MYOSIN"/>
    <property type="match status" value="1"/>
</dbReference>
<dbReference type="Gene3D" id="3.40.850.10">
    <property type="entry name" value="Kinesin motor domain"/>
    <property type="match status" value="1"/>
</dbReference>
<dbReference type="RefSeq" id="XP_022345665.1">
    <property type="nucleotide sequence ID" value="XM_022489957.1"/>
</dbReference>
<evidence type="ECO:0000256" key="8">
    <source>
        <dbReference type="PROSITE-ProRule" id="PRU00782"/>
    </source>
</evidence>
<dbReference type="PRINTS" id="PR00193">
    <property type="entry name" value="MYOSINHEAVY"/>
</dbReference>
<proteinExistence type="inferred from homology"/>
<dbReference type="AlphaFoldDB" id="A0A8B8F072"/>
<dbReference type="GO" id="GO:0000146">
    <property type="term" value="F:microfilament motor activity"/>
    <property type="evidence" value="ECO:0007669"/>
    <property type="project" value="TreeGrafter"/>
</dbReference>
<dbReference type="PROSITE" id="PS50096">
    <property type="entry name" value="IQ"/>
    <property type="match status" value="1"/>
</dbReference>
<dbReference type="GO" id="GO:0007015">
    <property type="term" value="P:actin filament organization"/>
    <property type="evidence" value="ECO:0007669"/>
    <property type="project" value="TreeGrafter"/>
</dbReference>
<dbReference type="RefSeq" id="XP_022345664.1">
    <property type="nucleotide sequence ID" value="XM_022489956.1"/>
</dbReference>
<dbReference type="FunFam" id="1.20.58.530:FF:000004">
    <property type="entry name" value="Unconventional myosin ID"/>
    <property type="match status" value="1"/>
</dbReference>
<gene>
    <name evidence="12 13 14 15 16 17 18" type="primary">LOC111138125</name>
</gene>
<evidence type="ECO:0000256" key="2">
    <source>
        <dbReference type="ARBA" id="ARBA00022737"/>
    </source>
</evidence>
<evidence type="ECO:0000259" key="9">
    <source>
        <dbReference type="PROSITE" id="PS51456"/>
    </source>
</evidence>
<dbReference type="Pfam" id="PF06017">
    <property type="entry name" value="Myosin_TH1"/>
    <property type="match status" value="1"/>
</dbReference>
<dbReference type="GO" id="GO:0005737">
    <property type="term" value="C:cytoplasm"/>
    <property type="evidence" value="ECO:0007669"/>
    <property type="project" value="TreeGrafter"/>
</dbReference>
<protein>
    <submittedName>
        <fullName evidence="12 13">Unconventional myosin-Ic-like isoform X1</fullName>
    </submittedName>
</protein>
<dbReference type="GO" id="GO:0016459">
    <property type="term" value="C:myosin complex"/>
    <property type="evidence" value="ECO:0007669"/>
    <property type="project" value="UniProtKB-KW"/>
</dbReference>
<evidence type="ECO:0000256" key="6">
    <source>
        <dbReference type="ARBA" id="ARBA00023175"/>
    </source>
</evidence>
<comment type="similarity">
    <text evidence="1 8">Belongs to the TRAFAC class myosin-kinesin ATPase superfamily. Myosin family.</text>
</comment>
<dbReference type="Proteomes" id="UP000694844">
    <property type="component" value="Chromosome 5"/>
</dbReference>
<evidence type="ECO:0000313" key="15">
    <source>
        <dbReference type="RefSeq" id="XP_022345662.1"/>
    </source>
</evidence>
<keyword evidence="5 8" id="KW-0518">Myosin</keyword>
<keyword evidence="3 8" id="KW-0547">Nucleotide-binding</keyword>
<evidence type="ECO:0000256" key="1">
    <source>
        <dbReference type="ARBA" id="ARBA00008314"/>
    </source>
</evidence>
<evidence type="ECO:0000256" key="3">
    <source>
        <dbReference type="ARBA" id="ARBA00022741"/>
    </source>
</evidence>
<dbReference type="KEGG" id="cvn:111138125"/>
<accession>A0A8B8F072</accession>
<dbReference type="PANTHER" id="PTHR13140:SF679">
    <property type="entry name" value="UNCONVENTIONAL MYOSIN IC"/>
    <property type="match status" value="1"/>
</dbReference>
<feature type="domain" description="Myosin motor" evidence="9">
    <location>
        <begin position="12"/>
        <end position="690"/>
    </location>
</feature>
<dbReference type="GO" id="GO:0051015">
    <property type="term" value="F:actin filament binding"/>
    <property type="evidence" value="ECO:0007669"/>
    <property type="project" value="TreeGrafter"/>
</dbReference>
<dbReference type="RefSeq" id="XP_022345662.1">
    <property type="nucleotide sequence ID" value="XM_022489954.1"/>
</dbReference>
<dbReference type="InterPro" id="IPR011993">
    <property type="entry name" value="PH-like_dom_sf"/>
</dbReference>
<keyword evidence="6 8" id="KW-0505">Motor protein</keyword>
<evidence type="ECO:0000259" key="10">
    <source>
        <dbReference type="PROSITE" id="PS51757"/>
    </source>
</evidence>